<evidence type="ECO:0000313" key="2">
    <source>
        <dbReference type="EMBL" id="PLW23461.1"/>
    </source>
</evidence>
<protein>
    <submittedName>
        <fullName evidence="2">Uncharacterized protein</fullName>
    </submittedName>
</protein>
<name>A0A2N5TDA2_9BASI</name>
<evidence type="ECO:0000256" key="1">
    <source>
        <dbReference type="SAM" id="SignalP"/>
    </source>
</evidence>
<reference evidence="2 3" key="1">
    <citation type="submission" date="2017-11" db="EMBL/GenBank/DDBJ databases">
        <title>De novo assembly and phasing of dikaryotic genomes from two isolates of Puccinia coronata f. sp. avenae, the causal agent of oat crown rust.</title>
        <authorList>
            <person name="Miller M.E."/>
            <person name="Zhang Y."/>
            <person name="Omidvar V."/>
            <person name="Sperschneider J."/>
            <person name="Schwessinger B."/>
            <person name="Raley C."/>
            <person name="Palmer J.M."/>
            <person name="Garnica D."/>
            <person name="Upadhyaya N."/>
            <person name="Rathjen J."/>
            <person name="Taylor J.M."/>
            <person name="Park R.F."/>
            <person name="Dodds P.N."/>
            <person name="Hirsch C.D."/>
            <person name="Kianian S.F."/>
            <person name="Figueroa M."/>
        </authorList>
    </citation>
    <scope>NUCLEOTIDE SEQUENCE [LARGE SCALE GENOMIC DNA]</scope>
    <source>
        <strain evidence="2">12SD80</strain>
    </source>
</reference>
<dbReference type="EMBL" id="PGCI01000633">
    <property type="protein sequence ID" value="PLW23461.1"/>
    <property type="molecule type" value="Genomic_DNA"/>
</dbReference>
<gene>
    <name evidence="2" type="ORF">PCASD_12759</name>
</gene>
<dbReference type="Proteomes" id="UP000235392">
    <property type="component" value="Unassembled WGS sequence"/>
</dbReference>
<sequence>MTWTCTQWCGRADLNCVFLALLDGDIPVPGAATKTDTAAESAAGGDPVRAAAGGLERVHEQCGTDAVDLHARLCRHLARGYAAIFPEGVCGGLAYYFSAYYLLGMDGHNLDQEKEFRIACVGFADTFGLPFIPELPQRHQDLLLEALLLLMFLYDPE</sequence>
<proteinExistence type="predicted"/>
<keyword evidence="1" id="KW-0732">Signal</keyword>
<dbReference type="AlphaFoldDB" id="A0A2N5TDA2"/>
<accession>A0A2N5TDA2</accession>
<feature type="chain" id="PRO_5014834011" evidence="1">
    <location>
        <begin position="25"/>
        <end position="157"/>
    </location>
</feature>
<comment type="caution">
    <text evidence="2">The sequence shown here is derived from an EMBL/GenBank/DDBJ whole genome shotgun (WGS) entry which is preliminary data.</text>
</comment>
<evidence type="ECO:0000313" key="3">
    <source>
        <dbReference type="Proteomes" id="UP000235392"/>
    </source>
</evidence>
<organism evidence="2 3">
    <name type="scientific">Puccinia coronata f. sp. avenae</name>
    <dbReference type="NCBI Taxonomy" id="200324"/>
    <lineage>
        <taxon>Eukaryota</taxon>
        <taxon>Fungi</taxon>
        <taxon>Dikarya</taxon>
        <taxon>Basidiomycota</taxon>
        <taxon>Pucciniomycotina</taxon>
        <taxon>Pucciniomycetes</taxon>
        <taxon>Pucciniales</taxon>
        <taxon>Pucciniaceae</taxon>
        <taxon>Puccinia</taxon>
    </lineage>
</organism>
<feature type="signal peptide" evidence="1">
    <location>
        <begin position="1"/>
        <end position="24"/>
    </location>
</feature>